<comment type="similarity">
    <text evidence="2 5">Belongs to the CDP-alcohol phosphatidyltransferase class-I family.</text>
</comment>
<protein>
    <submittedName>
        <fullName evidence="7">Similar to Saccharomyces cerevisiae YNL130C CPT1 Cholinephosphotransferase</fullName>
    </submittedName>
</protein>
<dbReference type="PANTHER" id="PTHR10414">
    <property type="entry name" value="ETHANOLAMINEPHOSPHOTRANSFERASE"/>
    <property type="match status" value="1"/>
</dbReference>
<dbReference type="Proteomes" id="UP000242525">
    <property type="component" value="Unassembled WGS sequence"/>
</dbReference>
<dbReference type="EMBL" id="CCBN010000008">
    <property type="protein sequence ID" value="CDO54747.1"/>
    <property type="molecule type" value="Genomic_DNA"/>
</dbReference>
<proteinExistence type="inferred from homology"/>
<dbReference type="InterPro" id="IPR014472">
    <property type="entry name" value="CHOPT"/>
</dbReference>
<keyword evidence="8" id="KW-1185">Reference proteome</keyword>
<dbReference type="OrthoDB" id="196717at2759"/>
<dbReference type="GO" id="GO:0008654">
    <property type="term" value="P:phospholipid biosynthetic process"/>
    <property type="evidence" value="ECO:0007669"/>
    <property type="project" value="InterPro"/>
</dbReference>
<keyword evidence="6" id="KW-0812">Transmembrane</keyword>
<feature type="transmembrane region" description="Helical" evidence="6">
    <location>
        <begin position="59"/>
        <end position="80"/>
    </location>
</feature>
<gene>
    <name evidence="7" type="ORF">BN980_GECA08s04047g</name>
</gene>
<dbReference type="PIRSF" id="PIRSF015665">
    <property type="entry name" value="CHOPT"/>
    <property type="match status" value="1"/>
</dbReference>
<dbReference type="InterPro" id="IPR000462">
    <property type="entry name" value="CDP-OH_P_trans"/>
</dbReference>
<evidence type="ECO:0000256" key="2">
    <source>
        <dbReference type="ARBA" id="ARBA00010441"/>
    </source>
</evidence>
<feature type="transmembrane region" description="Helical" evidence="6">
    <location>
        <begin position="188"/>
        <end position="207"/>
    </location>
</feature>
<dbReference type="STRING" id="1173061.A0A0J9XBT9"/>
<dbReference type="Gene3D" id="1.20.120.1760">
    <property type="match status" value="1"/>
</dbReference>
<accession>A0A0J9XBT9</accession>
<evidence type="ECO:0000256" key="4">
    <source>
        <dbReference type="ARBA" id="ARBA00023136"/>
    </source>
</evidence>
<evidence type="ECO:0000256" key="5">
    <source>
        <dbReference type="RuleBase" id="RU003750"/>
    </source>
</evidence>
<organism evidence="7 8">
    <name type="scientific">Geotrichum candidum</name>
    <name type="common">Oospora lactis</name>
    <name type="synonym">Dipodascus geotrichum</name>
    <dbReference type="NCBI Taxonomy" id="1173061"/>
    <lineage>
        <taxon>Eukaryota</taxon>
        <taxon>Fungi</taxon>
        <taxon>Dikarya</taxon>
        <taxon>Ascomycota</taxon>
        <taxon>Saccharomycotina</taxon>
        <taxon>Dipodascomycetes</taxon>
        <taxon>Dipodascales</taxon>
        <taxon>Dipodascaceae</taxon>
        <taxon>Geotrichum</taxon>
    </lineage>
</organism>
<reference evidence="7" key="1">
    <citation type="submission" date="2014-03" db="EMBL/GenBank/DDBJ databases">
        <authorList>
            <person name="Casaregola S."/>
        </authorList>
    </citation>
    <scope>NUCLEOTIDE SEQUENCE [LARGE SCALE GENOMIC DNA]</scope>
    <source>
        <strain evidence="7">CLIB 918</strain>
    </source>
</reference>
<sequence length="400" mass="45008">MVFEELLEDTKYCLDEASLVQLKYYKYSSVDKSPLSYYVLNPFWTWSAQFMPSWLAPNVITLLGIFAIYLNIACILIYIPDLVGPGPAWLYFSFAAGLFFYQTMDNIDGKQARKTGSSSPLGELFDHGIDSLNCCLGGLVQSACMGMGSTRESALVAFIPCVAMFASTWETYHTHTLYLGYLNGPTEGIIIAVGLMIVSGVLGVDVWKTRLVDIWSVSEYVFGRTFTLKDLWVLAAFLGVFLGHLPVCIYNVYEAKKQRREDFVASLNQLLPILFLTLSVYSWLTSPSSIVLSENHLVLFSLTMSLVFGRVTTSIILAHLTKQPFPYWSVPMYPLFTGGVVFRLFYFFPSWVELAYLWGFLAFMLVYFGVYATRVINGICGYLGINCFTIKKPLSLGKQL</sequence>
<keyword evidence="6" id="KW-1133">Transmembrane helix</keyword>
<dbReference type="InterPro" id="IPR043130">
    <property type="entry name" value="CDP-OH_PTrfase_TM_dom"/>
</dbReference>
<keyword evidence="3 5" id="KW-0808">Transferase</keyword>
<keyword evidence="4 6" id="KW-0472">Membrane</keyword>
<dbReference type="Pfam" id="PF01066">
    <property type="entry name" value="CDP-OH_P_transf"/>
    <property type="match status" value="1"/>
</dbReference>
<comment type="subcellular location">
    <subcellularLocation>
        <location evidence="1">Membrane</location>
    </subcellularLocation>
</comment>
<dbReference type="GO" id="GO:0016020">
    <property type="term" value="C:membrane"/>
    <property type="evidence" value="ECO:0007669"/>
    <property type="project" value="UniProtKB-SubCell"/>
</dbReference>
<evidence type="ECO:0000256" key="1">
    <source>
        <dbReference type="ARBA" id="ARBA00004370"/>
    </source>
</evidence>
<dbReference type="AlphaFoldDB" id="A0A0J9XBT9"/>
<evidence type="ECO:0000313" key="7">
    <source>
        <dbReference type="EMBL" id="CDO54747.1"/>
    </source>
</evidence>
<feature type="transmembrane region" description="Helical" evidence="6">
    <location>
        <begin position="231"/>
        <end position="253"/>
    </location>
</feature>
<dbReference type="PROSITE" id="PS00379">
    <property type="entry name" value="CDP_ALCOHOL_P_TRANSF"/>
    <property type="match status" value="1"/>
</dbReference>
<name>A0A0J9XBT9_GEOCN</name>
<feature type="transmembrane region" description="Helical" evidence="6">
    <location>
        <begin position="265"/>
        <end position="284"/>
    </location>
</feature>
<dbReference type="InterPro" id="IPR048254">
    <property type="entry name" value="CDP_ALCOHOL_P_TRANSF_CS"/>
</dbReference>
<comment type="caution">
    <text evidence="7">The sequence shown here is derived from an EMBL/GenBank/DDBJ whole genome shotgun (WGS) entry which is preliminary data.</text>
</comment>
<evidence type="ECO:0000256" key="6">
    <source>
        <dbReference type="SAM" id="Phobius"/>
    </source>
</evidence>
<dbReference type="GO" id="GO:0016780">
    <property type="term" value="F:phosphotransferase activity, for other substituted phosphate groups"/>
    <property type="evidence" value="ECO:0007669"/>
    <property type="project" value="InterPro"/>
</dbReference>
<feature type="transmembrane region" description="Helical" evidence="6">
    <location>
        <begin position="296"/>
        <end position="318"/>
    </location>
</feature>
<evidence type="ECO:0000313" key="8">
    <source>
        <dbReference type="Proteomes" id="UP000242525"/>
    </source>
</evidence>
<evidence type="ECO:0000256" key="3">
    <source>
        <dbReference type="ARBA" id="ARBA00022679"/>
    </source>
</evidence>
<feature type="transmembrane region" description="Helical" evidence="6">
    <location>
        <begin position="86"/>
        <end position="104"/>
    </location>
</feature>
<feature type="transmembrane region" description="Helical" evidence="6">
    <location>
        <begin position="354"/>
        <end position="373"/>
    </location>
</feature>
<dbReference type="PANTHER" id="PTHR10414:SF77">
    <property type="entry name" value="CDP-ALCOHOL PHOSPHATIDYLTRANSFERASE FAMILY PROTEIN"/>
    <property type="match status" value="1"/>
</dbReference>
<feature type="transmembrane region" description="Helical" evidence="6">
    <location>
        <begin position="330"/>
        <end position="348"/>
    </location>
</feature>